<keyword evidence="2" id="KW-1185">Reference proteome</keyword>
<sequence length="47" mass="5363">MMTPNRQRKLLADMAERLREEDPQLVGRFAIFARLAEEDGPVPPEPA</sequence>
<dbReference type="RefSeq" id="WP_344247568.1">
    <property type="nucleotide sequence ID" value="NZ_BAAAHH010000065.1"/>
</dbReference>
<evidence type="ECO:0000313" key="1">
    <source>
        <dbReference type="EMBL" id="GAA0969520.1"/>
    </source>
</evidence>
<organism evidence="1 2">
    <name type="scientific">Actinocorallia libanotica</name>
    <dbReference type="NCBI Taxonomy" id="46162"/>
    <lineage>
        <taxon>Bacteria</taxon>
        <taxon>Bacillati</taxon>
        <taxon>Actinomycetota</taxon>
        <taxon>Actinomycetes</taxon>
        <taxon>Streptosporangiales</taxon>
        <taxon>Thermomonosporaceae</taxon>
        <taxon>Actinocorallia</taxon>
    </lineage>
</organism>
<reference evidence="1 2" key="1">
    <citation type="journal article" date="2019" name="Int. J. Syst. Evol. Microbiol.">
        <title>The Global Catalogue of Microorganisms (GCM) 10K type strain sequencing project: providing services to taxonomists for standard genome sequencing and annotation.</title>
        <authorList>
            <consortium name="The Broad Institute Genomics Platform"/>
            <consortium name="The Broad Institute Genome Sequencing Center for Infectious Disease"/>
            <person name="Wu L."/>
            <person name="Ma J."/>
        </authorList>
    </citation>
    <scope>NUCLEOTIDE SEQUENCE [LARGE SCALE GENOMIC DNA]</scope>
    <source>
        <strain evidence="1 2">JCM 10696</strain>
    </source>
</reference>
<name>A0ABN1S0T7_9ACTN</name>
<proteinExistence type="predicted"/>
<dbReference type="Proteomes" id="UP001500665">
    <property type="component" value="Unassembled WGS sequence"/>
</dbReference>
<accession>A0ABN1S0T7</accession>
<gene>
    <name evidence="1" type="ORF">GCM10009550_76330</name>
</gene>
<comment type="caution">
    <text evidence="1">The sequence shown here is derived from an EMBL/GenBank/DDBJ whole genome shotgun (WGS) entry which is preliminary data.</text>
</comment>
<dbReference type="EMBL" id="BAAAHH010000065">
    <property type="protein sequence ID" value="GAA0969520.1"/>
    <property type="molecule type" value="Genomic_DNA"/>
</dbReference>
<evidence type="ECO:0000313" key="2">
    <source>
        <dbReference type="Proteomes" id="UP001500665"/>
    </source>
</evidence>
<protein>
    <submittedName>
        <fullName evidence="1">Uncharacterized protein</fullName>
    </submittedName>
</protein>